<dbReference type="EMBL" id="JAGETZ010000022">
    <property type="protein sequence ID" value="MBO2012880.1"/>
    <property type="molecule type" value="Genomic_DNA"/>
</dbReference>
<evidence type="ECO:0000313" key="5">
    <source>
        <dbReference type="EMBL" id="MBO2012880.1"/>
    </source>
</evidence>
<gene>
    <name evidence="5" type="ORF">J4E00_27710</name>
</gene>
<dbReference type="InterPro" id="IPR029058">
    <property type="entry name" value="AB_hydrolase_fold"/>
</dbReference>
<name>A0ABS3QQC0_9BACT</name>
<dbReference type="InterPro" id="IPR026444">
    <property type="entry name" value="Secre_tail"/>
</dbReference>
<protein>
    <submittedName>
        <fullName evidence="5">Carboxylesterase family protein</fullName>
    </submittedName>
</protein>
<comment type="caution">
    <text evidence="5">The sequence shown here is derived from an EMBL/GenBank/DDBJ whole genome shotgun (WGS) entry which is preliminary data.</text>
</comment>
<feature type="chain" id="PRO_5045677702" evidence="2">
    <location>
        <begin position="21"/>
        <end position="981"/>
    </location>
</feature>
<keyword evidence="2" id="KW-0732">Signal</keyword>
<evidence type="ECO:0000259" key="3">
    <source>
        <dbReference type="Pfam" id="PF18962"/>
    </source>
</evidence>
<keyword evidence="6" id="KW-1185">Reference proteome</keyword>
<keyword evidence="1" id="KW-0378">Hydrolase</keyword>
<feature type="domain" description="BD-FAE-like" evidence="4">
    <location>
        <begin position="62"/>
        <end position="189"/>
    </location>
</feature>
<evidence type="ECO:0000259" key="4">
    <source>
        <dbReference type="Pfam" id="PF20434"/>
    </source>
</evidence>
<evidence type="ECO:0000256" key="2">
    <source>
        <dbReference type="SAM" id="SignalP"/>
    </source>
</evidence>
<dbReference type="RefSeq" id="WP_208178619.1">
    <property type="nucleotide sequence ID" value="NZ_JAGETZ010000022.1"/>
</dbReference>
<dbReference type="Gene3D" id="3.40.50.1820">
    <property type="entry name" value="alpha/beta hydrolase"/>
    <property type="match status" value="1"/>
</dbReference>
<evidence type="ECO:0000256" key="1">
    <source>
        <dbReference type="ARBA" id="ARBA00022801"/>
    </source>
</evidence>
<dbReference type="Proteomes" id="UP000664369">
    <property type="component" value="Unassembled WGS sequence"/>
</dbReference>
<dbReference type="Pfam" id="PF20434">
    <property type="entry name" value="BD-FAE"/>
    <property type="match status" value="1"/>
</dbReference>
<dbReference type="InterPro" id="IPR049492">
    <property type="entry name" value="BD-FAE-like_dom"/>
</dbReference>
<feature type="domain" description="Secretion system C-terminal sorting" evidence="3">
    <location>
        <begin position="903"/>
        <end position="980"/>
    </location>
</feature>
<evidence type="ECO:0000313" key="6">
    <source>
        <dbReference type="Proteomes" id="UP000664369"/>
    </source>
</evidence>
<sequence>MRNLLLLALFLMLGFGQRAAAQVPIDTTGGRYFQPIFPNVTMTPSVVYGSAVGIFGTQSLLMDIYQPTGDATTQRPVIIFAHQGGFVTGTRTESYMASVCTQFARLGYVTASIDYRLNPLLVLNPSDTTGVSRAAIRGMQDLRAAVRFFREDAATTNSYRVSPSRIVVGGASAGGFMALEVGYLDKLSEAPTDLNLTAADIEGSSGHPGYSSQPLAVLNLSGASNPVSIIEAGNVPLYSAHGTADAVVPYLKGRVGAGLPPKYVFGSGRLNPYASSVGVPNVLRRFSQAPHIPQYPVQSANTGSAASASYADTTYRDIRAFLRPLLAPFALPSLVITTNTSVPGGAYQDITINSGQALLLGNVTVYGTLVIKSLPGQPTGSLNTNCFVVDGPGNFDLQAGAGLRICDPAGIAASGAAGAIRNTGTRSFSNDASYAYEGTDNQLTGSGLPSQVREFEVNLPDPFAVTLANGVSIRQRFLPTQGRVNNSQALVLLSGANGTALVTPGVATLRSDIVFERYLAPSANPGLGYRHLALPFDFGGFTSINAPVFAAEFNPAYNTATRPDLVRPFPNIYVYDQSRALTSPATSYSEFDKGWAVPVAPGGALTSFDRGQGFIMNISAGQTLSINGPLTRNNEDITVALPAAATPTAGWHLLGNPFPSGLNWDAVPIPAGMGGAMYVFVSTSQYAGQYRAYVNGMGGPGSTIPLGQGFFVRSLANSPVTLTFPLASRITDFAASNTATVQRPTADLRPCLHLTLATATPAIADEAILYLEAGAFAGPDLRYDAVKLPNSTGLNLGTLAAGEELAINGLPLLTATTVVPLALTVPAAGAYTLHAEQLLNFAPGTAITLTDALTGTRTLLAVGTRYAFNMSSYTAPGRFALELRPANVTATNPAQLLAAQLQVYPNPATERLQVELPAGVAKGTASAWLTNSLGQMVRRQQLTATSQGLKGEINVRDLAPGVYQLHLTVAGTPLVRKVVVE</sequence>
<organism evidence="5 6">
    <name type="scientific">Hymenobacter negativus</name>
    <dbReference type="NCBI Taxonomy" id="2795026"/>
    <lineage>
        <taxon>Bacteria</taxon>
        <taxon>Pseudomonadati</taxon>
        <taxon>Bacteroidota</taxon>
        <taxon>Cytophagia</taxon>
        <taxon>Cytophagales</taxon>
        <taxon>Hymenobacteraceae</taxon>
        <taxon>Hymenobacter</taxon>
    </lineage>
</organism>
<accession>A0ABS3QQC0</accession>
<reference evidence="5 6" key="1">
    <citation type="submission" date="2021-03" db="EMBL/GenBank/DDBJ databases">
        <authorList>
            <person name="Kim M.K."/>
        </authorList>
    </citation>
    <scope>NUCLEOTIDE SEQUENCE [LARGE SCALE GENOMIC DNA]</scope>
    <source>
        <strain evidence="5 6">BT442</strain>
    </source>
</reference>
<feature type="signal peptide" evidence="2">
    <location>
        <begin position="1"/>
        <end position="20"/>
    </location>
</feature>
<dbReference type="SUPFAM" id="SSF53474">
    <property type="entry name" value="alpha/beta-Hydrolases"/>
    <property type="match status" value="1"/>
</dbReference>
<dbReference type="Pfam" id="PF18962">
    <property type="entry name" value="Por_Secre_tail"/>
    <property type="match status" value="1"/>
</dbReference>
<dbReference type="NCBIfam" id="TIGR04183">
    <property type="entry name" value="Por_Secre_tail"/>
    <property type="match status" value="1"/>
</dbReference>
<dbReference type="PANTHER" id="PTHR48081">
    <property type="entry name" value="AB HYDROLASE SUPERFAMILY PROTEIN C4A8.06C"/>
    <property type="match status" value="1"/>
</dbReference>
<proteinExistence type="predicted"/>
<dbReference type="InterPro" id="IPR050300">
    <property type="entry name" value="GDXG_lipolytic_enzyme"/>
</dbReference>